<dbReference type="InterPro" id="IPR036709">
    <property type="entry name" value="Autotransporte_beta_dom_sf"/>
</dbReference>
<gene>
    <name evidence="4" type="ORF">H8F21_14690</name>
</gene>
<dbReference type="InterPro" id="IPR005546">
    <property type="entry name" value="Autotransporte_beta"/>
</dbReference>
<proteinExistence type="predicted"/>
<feature type="signal peptide" evidence="2">
    <location>
        <begin position="1"/>
        <end position="24"/>
    </location>
</feature>
<evidence type="ECO:0000259" key="3">
    <source>
        <dbReference type="PROSITE" id="PS51208"/>
    </source>
</evidence>
<feature type="region of interest" description="Disordered" evidence="1">
    <location>
        <begin position="917"/>
        <end position="1023"/>
    </location>
</feature>
<protein>
    <submittedName>
        <fullName evidence="4">Autotransporter domain-containing protein</fullName>
    </submittedName>
</protein>
<evidence type="ECO:0000313" key="5">
    <source>
        <dbReference type="Proteomes" id="UP000745663"/>
    </source>
</evidence>
<dbReference type="PROSITE" id="PS51208">
    <property type="entry name" value="AUTOTRANSPORTER"/>
    <property type="match status" value="1"/>
</dbReference>
<dbReference type="SMART" id="SM00869">
    <property type="entry name" value="Autotransporter"/>
    <property type="match status" value="1"/>
</dbReference>
<keyword evidence="5" id="KW-1185">Reference proteome</keyword>
<evidence type="ECO:0000256" key="1">
    <source>
        <dbReference type="SAM" id="MobiDB-lite"/>
    </source>
</evidence>
<accession>A0ABS2C0G6</accession>
<keyword evidence="2" id="KW-0732">Signal</keyword>
<feature type="chain" id="PRO_5045558429" evidence="2">
    <location>
        <begin position="25"/>
        <end position="1392"/>
    </location>
</feature>
<feature type="compositionally biased region" description="Low complexity" evidence="1">
    <location>
        <begin position="930"/>
        <end position="943"/>
    </location>
</feature>
<dbReference type="Gene3D" id="2.40.128.130">
    <property type="entry name" value="Autotransporter beta-domain"/>
    <property type="match status" value="1"/>
</dbReference>
<organism evidence="4 5">
    <name type="scientific">Pseudomonas arcuscaelestis</name>
    <dbReference type="NCBI Taxonomy" id="2710591"/>
    <lineage>
        <taxon>Bacteria</taxon>
        <taxon>Pseudomonadati</taxon>
        <taxon>Pseudomonadota</taxon>
        <taxon>Gammaproteobacteria</taxon>
        <taxon>Pseudomonadales</taxon>
        <taxon>Pseudomonadaceae</taxon>
        <taxon>Pseudomonas</taxon>
    </lineage>
</organism>
<feature type="domain" description="Autotransporter" evidence="3">
    <location>
        <begin position="1120"/>
        <end position="1392"/>
    </location>
</feature>
<evidence type="ECO:0000313" key="4">
    <source>
        <dbReference type="EMBL" id="MBM5458813.1"/>
    </source>
</evidence>
<evidence type="ECO:0000256" key="2">
    <source>
        <dbReference type="SAM" id="SignalP"/>
    </source>
</evidence>
<comment type="caution">
    <text evidence="4">The sequence shown here is derived from an EMBL/GenBank/DDBJ whole genome shotgun (WGS) entry which is preliminary data.</text>
</comment>
<dbReference type="Proteomes" id="UP000745663">
    <property type="component" value="Unassembled WGS sequence"/>
</dbReference>
<dbReference type="EMBL" id="JACOPV010000008">
    <property type="protein sequence ID" value="MBM5458813.1"/>
    <property type="molecule type" value="Genomic_DNA"/>
</dbReference>
<dbReference type="SUPFAM" id="SSF103515">
    <property type="entry name" value="Autotransporter"/>
    <property type="match status" value="1"/>
</dbReference>
<reference evidence="4 5" key="1">
    <citation type="submission" date="2020-08" db="EMBL/GenBank/DDBJ databases">
        <title>Description of novel Pseudomonas species.</title>
        <authorList>
            <person name="Duman M."/>
            <person name="Mulet M."/>
            <person name="Altun S."/>
            <person name="Saticioglu I.B."/>
            <person name="Lalucat J."/>
            <person name="Garcia-Valdes E."/>
        </authorList>
    </citation>
    <scope>NUCLEOTIDE SEQUENCE [LARGE SCALE GENOMIC DNA]</scope>
    <source>
        <strain evidence="4 5">P66</strain>
    </source>
</reference>
<dbReference type="Pfam" id="PF03797">
    <property type="entry name" value="Autotransporter"/>
    <property type="match status" value="1"/>
</dbReference>
<name>A0ABS2C0G6_9PSED</name>
<dbReference type="RefSeq" id="WP_203584745.1">
    <property type="nucleotide sequence ID" value="NZ_JACOPV010000008.1"/>
</dbReference>
<sequence length="1392" mass="143707">MRVPFNRSLLAAAVGALSANLAIAADRTYDMSDGGQHSSFESYDNIYITGEYGNSYVPGPNGTRFFDFDHLTLAGAFVNNGWAIEVGKNDSSALRISDSRLAGGYQNLSDGAWSVRGAGSYGAHFNNVVFGTAGASGVPAFLDNGRTYNNSQSDNNGKPTGALGIFGSTFNGNVVLNGFYGAAGDHVRAVEIGDSLDNPSIHSEIFGNLIVGDDADLRGGSFVPTLSLTNVVMRYDSIQDSSADYGYLNLGGTYRGAVGSALALIKGSQFKGLNFTGSMLGVGPDSIGILLDGNTLLGDHRSSISGIISAGQAAIKISNDTTNDWVFDLSGHLVSQGDAFLGSLAAGNTYTGTQTINWNGGSITGNVRDVTKVDVFGDVVLTAGYEIGSPLTLYSGSNLTIEYDPGQGGQTATVTGGFHMLTGSTLSMRIGEETLGGAPILSVRGGVEFDTGTTLRLIPSAANFQPYRNTIYTLISSDYATGLHNLQLVSASALFDVIASYSADGNTLYGTAPGKFGDGNLRHDLGKGSWSFDGRQFRNGRDAIQSLLTFGEQKNGAPGSAVFINRAEIAGAVSNEGIFSSAVEGTFAELSSSTIGSVHNSGQITLNAESTGYSLYESWIEGDFTNTGSISAGTGLWASRSGFLGDIRNSGTINAIGAESSGIRLDDDTSWRAIRNDGSITAVGTGSAGILVDGAGVGLPYDFDENGDPIHPTGYDQANTGIFNTGSIHAQGTGIEIRSLDGYSMPLVIHQAAGEISGGTAAINANGLASLKWTGGEISGDILGLQGVAVDGDAVFSGTNIESPTLDLDSGSLTVTGATLQGDLNAASGSLLKMYLSDMTDPLTPILDVTGKATFATNTGIQLLATPGAFSPTTSNRYTLLRAGQLIGGENVAVTSASALLEVSRYGAIGNQIQADVNGVKPADPGDGGTTPPTEPGDGSTTPPTEPGDGGTTPPTEPGDGGTTPPTEPGDGGTTPPTEPGDGGTTPPTEPGDGGTTPPTESGDGGTTPPTEPGDGEISIGLKPDDKIRDELTAAGGSPNDANALIPLAKDVLSKLEEDDPVFEALANAGTAEELVTISKQLTPEVAGATRTAAIDQQLLVNDALNGRSVALRAGLSSGEEIATTGVWFQALHTESTQDSRGSLEGYSARSNGFVLGADGKIREDLTIGVAFSTLSTDVGVDGGNSIDISGQALTIYGTGEFGNWFVDGSVMAGVNKNESKRYIVGTLAKADYDSQLFGISTLAGYKWKPSDLLVIEPRAGLRYSSLHIDKIDEKGSSASLAVGDQRYERAELGAGVRIATTLKVGKGTFEPELKVMGWHDFIGDVTQTTSTYVAGDVPFTTTGASVKRNTLSTGLGVNYKRGQWEIGLNYERNARTDYESDTVGAKLRYNF</sequence>